<proteinExistence type="predicted"/>
<dbReference type="AlphaFoldDB" id="A0A2A9EKH5"/>
<feature type="transmembrane region" description="Helical" evidence="2">
    <location>
        <begin position="96"/>
        <end position="116"/>
    </location>
</feature>
<evidence type="ECO:0000256" key="2">
    <source>
        <dbReference type="SAM" id="Phobius"/>
    </source>
</evidence>
<keyword evidence="4" id="KW-1185">Reference proteome</keyword>
<dbReference type="Proteomes" id="UP000222106">
    <property type="component" value="Unassembled WGS sequence"/>
</dbReference>
<accession>A0A2A9EKH5</accession>
<feature type="transmembrane region" description="Helical" evidence="2">
    <location>
        <begin position="128"/>
        <end position="151"/>
    </location>
</feature>
<comment type="caution">
    <text evidence="3">The sequence shown here is derived from an EMBL/GenBank/DDBJ whole genome shotgun (WGS) entry which is preliminary data.</text>
</comment>
<gene>
    <name evidence="3" type="ORF">ATJ97_1242</name>
</gene>
<evidence type="ECO:0000256" key="1">
    <source>
        <dbReference type="SAM" id="MobiDB-lite"/>
    </source>
</evidence>
<feature type="region of interest" description="Disordered" evidence="1">
    <location>
        <begin position="1"/>
        <end position="37"/>
    </location>
</feature>
<protein>
    <recommendedName>
        <fullName evidence="5">Histidinol dehydrogenase</fullName>
    </recommendedName>
</protein>
<sequence length="163" mass="16809">MSARTEAEGREAGRGAGRGDGRDAADGRDRADRRDRGDRAGHVVAAVVAVVAGVVVGAAGTLVHRWTVDGLPVGVVTALVVVLLGGVFARSAADGVGVFLLGLAGVLTTLTMTFVSPNGDVLVTDQPLSFVWLLGMPLVAGLAMLTPRGWYSDEPVPRRRAAR</sequence>
<feature type="transmembrane region" description="Helical" evidence="2">
    <location>
        <begin position="43"/>
        <end position="64"/>
    </location>
</feature>
<evidence type="ECO:0000313" key="4">
    <source>
        <dbReference type="Proteomes" id="UP000222106"/>
    </source>
</evidence>
<dbReference type="OrthoDB" id="5150328at2"/>
<evidence type="ECO:0000313" key="3">
    <source>
        <dbReference type="EMBL" id="PFG38755.1"/>
    </source>
</evidence>
<dbReference type="RefSeq" id="WP_098482971.1">
    <property type="nucleotide sequence ID" value="NZ_PDJI01000004.1"/>
</dbReference>
<keyword evidence="2" id="KW-0472">Membrane</keyword>
<reference evidence="3 4" key="1">
    <citation type="submission" date="2017-10" db="EMBL/GenBank/DDBJ databases">
        <title>Sequencing the genomes of 1000 actinobacteria strains.</title>
        <authorList>
            <person name="Klenk H.-P."/>
        </authorList>
    </citation>
    <scope>NUCLEOTIDE SEQUENCE [LARGE SCALE GENOMIC DNA]</scope>
    <source>
        <strain evidence="3 4">DSM 21838</strain>
    </source>
</reference>
<evidence type="ECO:0008006" key="5">
    <source>
        <dbReference type="Google" id="ProtNLM"/>
    </source>
</evidence>
<keyword evidence="2" id="KW-1133">Transmembrane helix</keyword>
<dbReference type="EMBL" id="PDJI01000004">
    <property type="protein sequence ID" value="PFG38755.1"/>
    <property type="molecule type" value="Genomic_DNA"/>
</dbReference>
<feature type="transmembrane region" description="Helical" evidence="2">
    <location>
        <begin position="70"/>
        <end position="89"/>
    </location>
</feature>
<name>A0A2A9EKH5_9MICO</name>
<keyword evidence="2" id="KW-0812">Transmembrane</keyword>
<organism evidence="3 4">
    <name type="scientific">Georgenia soli</name>
    <dbReference type="NCBI Taxonomy" id="638953"/>
    <lineage>
        <taxon>Bacteria</taxon>
        <taxon>Bacillati</taxon>
        <taxon>Actinomycetota</taxon>
        <taxon>Actinomycetes</taxon>
        <taxon>Micrococcales</taxon>
        <taxon>Bogoriellaceae</taxon>
        <taxon>Georgenia</taxon>
    </lineage>
</organism>